<dbReference type="GO" id="GO:0071555">
    <property type="term" value="P:cell wall organization"/>
    <property type="evidence" value="ECO:0007669"/>
    <property type="project" value="UniProtKB-KW"/>
</dbReference>
<evidence type="ECO:0000256" key="3">
    <source>
        <dbReference type="ARBA" id="ARBA00004496"/>
    </source>
</evidence>
<dbReference type="PANTHER" id="PTHR21071">
    <property type="entry name" value="UDP-N-ACETYLENOLPYRUVOYLGLUCOSAMINE REDUCTASE"/>
    <property type="match status" value="1"/>
</dbReference>
<dbReference type="SUPFAM" id="SSF56194">
    <property type="entry name" value="Uridine diphospho-N-Acetylenolpyruvylglucosamine reductase, MurB, C-terminal domain"/>
    <property type="match status" value="1"/>
</dbReference>
<dbReference type="GO" id="GO:0009252">
    <property type="term" value="P:peptidoglycan biosynthetic process"/>
    <property type="evidence" value="ECO:0007669"/>
    <property type="project" value="UniProtKB-UniRule"/>
</dbReference>
<dbReference type="Gene3D" id="3.90.78.10">
    <property type="entry name" value="UDP-N-acetylenolpyruvoylglucosamine reductase, C-terminal domain"/>
    <property type="match status" value="1"/>
</dbReference>
<keyword evidence="9 16" id="KW-0521">NADP</keyword>
<dbReference type="InterPro" id="IPR036635">
    <property type="entry name" value="MurB_C_sf"/>
</dbReference>
<evidence type="ECO:0000256" key="8">
    <source>
        <dbReference type="ARBA" id="ARBA00022827"/>
    </source>
</evidence>
<comment type="function">
    <text evidence="2 16">Cell wall formation.</text>
</comment>
<dbReference type="NCBIfam" id="NF010480">
    <property type="entry name" value="PRK13905.1"/>
    <property type="match status" value="1"/>
</dbReference>
<dbReference type="AlphaFoldDB" id="A0A4R2KJE0"/>
<dbReference type="NCBIfam" id="TIGR00179">
    <property type="entry name" value="murB"/>
    <property type="match status" value="1"/>
</dbReference>
<keyword evidence="6 16" id="KW-0132">Cell division</keyword>
<dbReference type="GO" id="GO:0071949">
    <property type="term" value="F:FAD binding"/>
    <property type="evidence" value="ECO:0007669"/>
    <property type="project" value="InterPro"/>
</dbReference>
<evidence type="ECO:0000256" key="16">
    <source>
        <dbReference type="HAMAP-Rule" id="MF_00037"/>
    </source>
</evidence>
<dbReference type="GO" id="GO:0051301">
    <property type="term" value="P:cell division"/>
    <property type="evidence" value="ECO:0007669"/>
    <property type="project" value="UniProtKB-KW"/>
</dbReference>
<keyword evidence="11 16" id="KW-0573">Peptidoglycan synthesis</keyword>
<keyword evidence="14 16" id="KW-0961">Cell wall biogenesis/degradation</keyword>
<organism evidence="18 19">
    <name type="scientific">Marinisporobacter balticus</name>
    <dbReference type="NCBI Taxonomy" id="2018667"/>
    <lineage>
        <taxon>Bacteria</taxon>
        <taxon>Bacillati</taxon>
        <taxon>Bacillota</taxon>
        <taxon>Clostridia</taxon>
        <taxon>Peptostreptococcales</taxon>
        <taxon>Thermotaleaceae</taxon>
        <taxon>Marinisporobacter</taxon>
    </lineage>
</organism>
<keyword evidence="12 16" id="KW-0560">Oxidoreductase</keyword>
<evidence type="ECO:0000259" key="17">
    <source>
        <dbReference type="PROSITE" id="PS51387"/>
    </source>
</evidence>
<evidence type="ECO:0000256" key="11">
    <source>
        <dbReference type="ARBA" id="ARBA00022984"/>
    </source>
</evidence>
<dbReference type="InterPro" id="IPR016166">
    <property type="entry name" value="FAD-bd_PCMH"/>
</dbReference>
<dbReference type="InterPro" id="IPR036318">
    <property type="entry name" value="FAD-bd_PCMH-like_sf"/>
</dbReference>
<dbReference type="Gene3D" id="3.30.43.10">
    <property type="entry name" value="Uridine Diphospho-n-acetylenolpyruvylglucosamine Reductase, domain 2"/>
    <property type="match status" value="1"/>
</dbReference>
<comment type="catalytic activity">
    <reaction evidence="15 16">
        <text>UDP-N-acetyl-alpha-D-muramate + NADP(+) = UDP-N-acetyl-3-O-(1-carboxyvinyl)-alpha-D-glucosamine + NADPH + H(+)</text>
        <dbReference type="Rhea" id="RHEA:12248"/>
        <dbReference type="ChEBI" id="CHEBI:15378"/>
        <dbReference type="ChEBI" id="CHEBI:57783"/>
        <dbReference type="ChEBI" id="CHEBI:58349"/>
        <dbReference type="ChEBI" id="CHEBI:68483"/>
        <dbReference type="ChEBI" id="CHEBI:70757"/>
        <dbReference type="EC" id="1.3.1.98"/>
    </reaction>
</comment>
<sequence length="305" mass="33373">MDTINVYNRLAENIKVEHILKDEPMHKHTSFKIGGPVDIMVLPNSVKEVQYAIKVCKEFDIDYYVIGNGSNLLVLDGGIRGIVIKIAEYFNGVEIKGNRVTAQAGILLSSLANRMMKEGLKGFEFASGIPGTLGGAVTMNAGAYGGEMKDLLVGVHLIDDQGEVIYLKAEELELGYRSSVIQKKGFIVLSAEMEFEEGNCDEIKEKIKDFTNRRTTKQPLHLPSAGSTFKRPVGYFAGKLIEDAGLKGVRVGGAQVSPLHSGFIVNVDHATAADVIHLIKMVQKTVRDRFDVVLHSEVKVIGEAK</sequence>
<evidence type="ECO:0000256" key="6">
    <source>
        <dbReference type="ARBA" id="ARBA00022618"/>
    </source>
</evidence>
<evidence type="ECO:0000256" key="1">
    <source>
        <dbReference type="ARBA" id="ARBA00001974"/>
    </source>
</evidence>
<proteinExistence type="inferred from homology"/>
<keyword evidence="8 16" id="KW-0274">FAD</keyword>
<comment type="subcellular location">
    <subcellularLocation>
        <location evidence="3 16">Cytoplasm</location>
    </subcellularLocation>
</comment>
<evidence type="ECO:0000256" key="13">
    <source>
        <dbReference type="ARBA" id="ARBA00023306"/>
    </source>
</evidence>
<evidence type="ECO:0000313" key="19">
    <source>
        <dbReference type="Proteomes" id="UP000294919"/>
    </source>
</evidence>
<dbReference type="Gene3D" id="3.30.465.10">
    <property type="match status" value="1"/>
</dbReference>
<evidence type="ECO:0000256" key="10">
    <source>
        <dbReference type="ARBA" id="ARBA00022960"/>
    </source>
</evidence>
<evidence type="ECO:0000256" key="4">
    <source>
        <dbReference type="ARBA" id="ARBA00004752"/>
    </source>
</evidence>
<dbReference type="GO" id="GO:0005829">
    <property type="term" value="C:cytosol"/>
    <property type="evidence" value="ECO:0007669"/>
    <property type="project" value="TreeGrafter"/>
</dbReference>
<dbReference type="OrthoDB" id="9804753at2"/>
<keyword evidence="13 16" id="KW-0131">Cell cycle</keyword>
<feature type="domain" description="FAD-binding PCMH-type" evidence="17">
    <location>
        <begin position="32"/>
        <end position="198"/>
    </location>
</feature>
<dbReference type="HAMAP" id="MF_00037">
    <property type="entry name" value="MurB"/>
    <property type="match status" value="1"/>
</dbReference>
<name>A0A4R2KJE0_9FIRM</name>
<evidence type="ECO:0000256" key="12">
    <source>
        <dbReference type="ARBA" id="ARBA00023002"/>
    </source>
</evidence>
<comment type="cofactor">
    <cofactor evidence="1 16">
        <name>FAD</name>
        <dbReference type="ChEBI" id="CHEBI:57692"/>
    </cofactor>
</comment>
<keyword evidence="5 16" id="KW-0963">Cytoplasm</keyword>
<accession>A0A4R2KJE0</accession>
<dbReference type="GO" id="GO:0008762">
    <property type="term" value="F:UDP-N-acetylmuramate dehydrogenase activity"/>
    <property type="evidence" value="ECO:0007669"/>
    <property type="project" value="UniProtKB-UniRule"/>
</dbReference>
<evidence type="ECO:0000256" key="15">
    <source>
        <dbReference type="ARBA" id="ARBA00048914"/>
    </source>
</evidence>
<dbReference type="PROSITE" id="PS51387">
    <property type="entry name" value="FAD_PCMH"/>
    <property type="match status" value="1"/>
</dbReference>
<evidence type="ECO:0000256" key="14">
    <source>
        <dbReference type="ARBA" id="ARBA00023316"/>
    </source>
</evidence>
<dbReference type="EMBL" id="SLWV01000024">
    <property type="protein sequence ID" value="TCO70719.1"/>
    <property type="molecule type" value="Genomic_DNA"/>
</dbReference>
<dbReference type="EC" id="1.3.1.98" evidence="16"/>
<dbReference type="Pfam" id="PF02873">
    <property type="entry name" value="MurB_C"/>
    <property type="match status" value="1"/>
</dbReference>
<gene>
    <name evidence="16" type="primary">murB</name>
    <name evidence="18" type="ORF">EV214_1246</name>
</gene>
<reference evidence="18 19" key="1">
    <citation type="submission" date="2019-03" db="EMBL/GenBank/DDBJ databases">
        <title>Genomic Encyclopedia of Type Strains, Phase IV (KMG-IV): sequencing the most valuable type-strain genomes for metagenomic binning, comparative biology and taxonomic classification.</title>
        <authorList>
            <person name="Goeker M."/>
        </authorList>
    </citation>
    <scope>NUCLEOTIDE SEQUENCE [LARGE SCALE GENOMIC DNA]</scope>
    <source>
        <strain evidence="18 19">DSM 102940</strain>
    </source>
</reference>
<comment type="caution">
    <text evidence="18">The sequence shown here is derived from an EMBL/GenBank/DDBJ whole genome shotgun (WGS) entry which is preliminary data.</text>
</comment>
<dbReference type="InterPro" id="IPR011601">
    <property type="entry name" value="MurB_C"/>
</dbReference>
<feature type="active site" evidence="16">
    <location>
        <position position="177"/>
    </location>
</feature>
<comment type="pathway">
    <text evidence="4 16">Cell wall biogenesis; peptidoglycan biosynthesis.</text>
</comment>
<dbReference type="InterPro" id="IPR006094">
    <property type="entry name" value="Oxid_FAD_bind_N"/>
</dbReference>
<protein>
    <recommendedName>
        <fullName evidence="16">UDP-N-acetylenolpyruvoylglucosamine reductase</fullName>
        <ecNumber evidence="16">1.3.1.98</ecNumber>
    </recommendedName>
    <alternativeName>
        <fullName evidence="16">UDP-N-acetylmuramate dehydrogenase</fullName>
    </alternativeName>
</protein>
<evidence type="ECO:0000256" key="7">
    <source>
        <dbReference type="ARBA" id="ARBA00022630"/>
    </source>
</evidence>
<comment type="similarity">
    <text evidence="16">Belongs to the MurB family.</text>
</comment>
<evidence type="ECO:0000256" key="9">
    <source>
        <dbReference type="ARBA" id="ARBA00022857"/>
    </source>
</evidence>
<dbReference type="InterPro" id="IPR003170">
    <property type="entry name" value="MurB"/>
</dbReference>
<keyword evidence="19" id="KW-1185">Reference proteome</keyword>
<dbReference type="Pfam" id="PF01565">
    <property type="entry name" value="FAD_binding_4"/>
    <property type="match status" value="1"/>
</dbReference>
<dbReference type="GO" id="GO:0008360">
    <property type="term" value="P:regulation of cell shape"/>
    <property type="evidence" value="ECO:0007669"/>
    <property type="project" value="UniProtKB-KW"/>
</dbReference>
<dbReference type="PANTHER" id="PTHR21071:SF4">
    <property type="entry name" value="UDP-N-ACETYLENOLPYRUVOYLGLUCOSAMINE REDUCTASE"/>
    <property type="match status" value="1"/>
</dbReference>
<evidence type="ECO:0000256" key="5">
    <source>
        <dbReference type="ARBA" id="ARBA00022490"/>
    </source>
</evidence>
<dbReference type="RefSeq" id="WP_132246859.1">
    <property type="nucleotide sequence ID" value="NZ_SLWV01000024.1"/>
</dbReference>
<dbReference type="InterPro" id="IPR016169">
    <property type="entry name" value="FAD-bd_PCMH_sub2"/>
</dbReference>
<dbReference type="UniPathway" id="UPA00219"/>
<feature type="active site" description="Proton donor" evidence="16">
    <location>
        <position position="227"/>
    </location>
</feature>
<dbReference type="SUPFAM" id="SSF56176">
    <property type="entry name" value="FAD-binding/transporter-associated domain-like"/>
    <property type="match status" value="1"/>
</dbReference>
<dbReference type="Proteomes" id="UP000294919">
    <property type="component" value="Unassembled WGS sequence"/>
</dbReference>
<feature type="active site" evidence="16">
    <location>
        <position position="297"/>
    </location>
</feature>
<dbReference type="InterPro" id="IPR016167">
    <property type="entry name" value="FAD-bd_PCMH_sub1"/>
</dbReference>
<keyword evidence="10 16" id="KW-0133">Cell shape</keyword>
<evidence type="ECO:0000313" key="18">
    <source>
        <dbReference type="EMBL" id="TCO70719.1"/>
    </source>
</evidence>
<keyword evidence="7 16" id="KW-0285">Flavoprotein</keyword>
<evidence type="ECO:0000256" key="2">
    <source>
        <dbReference type="ARBA" id="ARBA00003921"/>
    </source>
</evidence>